<reference evidence="1" key="1">
    <citation type="submission" date="2018-05" db="EMBL/GenBank/DDBJ databases">
        <authorList>
            <person name="Lanie J.A."/>
            <person name="Ng W.-L."/>
            <person name="Kazmierczak K.M."/>
            <person name="Andrzejewski T.M."/>
            <person name="Davidsen T.M."/>
            <person name="Wayne K.J."/>
            <person name="Tettelin H."/>
            <person name="Glass J.I."/>
            <person name="Rusch D."/>
            <person name="Podicherti R."/>
            <person name="Tsui H.-C.T."/>
            <person name="Winkler M.E."/>
        </authorList>
    </citation>
    <scope>NUCLEOTIDE SEQUENCE</scope>
</reference>
<accession>A0A381WXD0</accession>
<name>A0A381WXD0_9ZZZZ</name>
<proteinExistence type="predicted"/>
<dbReference type="EMBL" id="UINC01013195">
    <property type="protein sequence ID" value="SVA57175.1"/>
    <property type="molecule type" value="Genomic_DNA"/>
</dbReference>
<sequence>MTSNKWYTRENKMLTITFTIDFTKTLTESVSRENLLEWSKGKIILRIRPE</sequence>
<organism evidence="1">
    <name type="scientific">marine metagenome</name>
    <dbReference type="NCBI Taxonomy" id="408172"/>
    <lineage>
        <taxon>unclassified sequences</taxon>
        <taxon>metagenomes</taxon>
        <taxon>ecological metagenomes</taxon>
    </lineage>
</organism>
<dbReference type="AlphaFoldDB" id="A0A381WXD0"/>
<evidence type="ECO:0000313" key="1">
    <source>
        <dbReference type="EMBL" id="SVA57175.1"/>
    </source>
</evidence>
<protein>
    <submittedName>
        <fullName evidence="1">Uncharacterized protein</fullName>
    </submittedName>
</protein>
<gene>
    <name evidence="1" type="ORF">METZ01_LOCUS110029</name>
</gene>